<feature type="domain" description="S1 motif" evidence="11">
    <location>
        <begin position="617"/>
        <end position="686"/>
    </location>
</feature>
<dbReference type="InterPro" id="IPR048059">
    <property type="entry name" value="Rrp5_S1_rpt_hs1_sc1"/>
</dbReference>
<dbReference type="FunFam" id="2.40.50.140:FF:000340">
    <property type="entry name" value="Unplaced genomic scaffold supercont1.162, whole genome shotgun sequence"/>
    <property type="match status" value="1"/>
</dbReference>
<feature type="compositionally biased region" description="Acidic residues" evidence="10">
    <location>
        <begin position="1073"/>
        <end position="1142"/>
    </location>
</feature>
<dbReference type="FunFam" id="1.25.40.10:FF:000727">
    <property type="entry name" value="Chromosome 1, whole genome shotgun sequence"/>
    <property type="match status" value="1"/>
</dbReference>
<dbReference type="CDD" id="cd05707">
    <property type="entry name" value="S1_Rrp5_repeat_sc11"/>
    <property type="match status" value="1"/>
</dbReference>
<dbReference type="PROSITE" id="PS50126">
    <property type="entry name" value="S1"/>
    <property type="match status" value="8"/>
</dbReference>
<feature type="region of interest" description="Disordered" evidence="10">
    <location>
        <begin position="1456"/>
        <end position="1486"/>
    </location>
</feature>
<keyword evidence="6" id="KW-0539">Nucleus</keyword>
<dbReference type="GO" id="GO:0003723">
    <property type="term" value="F:RNA binding"/>
    <property type="evidence" value="ECO:0007669"/>
    <property type="project" value="TreeGrafter"/>
</dbReference>
<evidence type="ECO:0000256" key="4">
    <source>
        <dbReference type="ARBA" id="ARBA00022553"/>
    </source>
</evidence>
<dbReference type="SMART" id="SM00316">
    <property type="entry name" value="S1"/>
    <property type="match status" value="10"/>
</dbReference>
<dbReference type="Pfam" id="PF05843">
    <property type="entry name" value="Suf"/>
    <property type="match status" value="1"/>
</dbReference>
<dbReference type="InterPro" id="IPR045209">
    <property type="entry name" value="Rrp5"/>
</dbReference>
<name>A0A095CCN5_CRYD2</name>
<organism evidence="12 13">
    <name type="scientific">Cryptococcus deuterogattii (strain R265)</name>
    <name type="common">Cryptococcus gattii VGII (strain R265)</name>
    <dbReference type="NCBI Taxonomy" id="294750"/>
    <lineage>
        <taxon>Eukaryota</taxon>
        <taxon>Fungi</taxon>
        <taxon>Dikarya</taxon>
        <taxon>Basidiomycota</taxon>
        <taxon>Agaricomycotina</taxon>
        <taxon>Tremellomycetes</taxon>
        <taxon>Tremellales</taxon>
        <taxon>Cryptococcaceae</taxon>
        <taxon>Cryptococcus</taxon>
        <taxon>Cryptococcus gattii species complex</taxon>
    </lineage>
</organism>
<evidence type="ECO:0000256" key="9">
    <source>
        <dbReference type="ARBA" id="ARBA00076674"/>
    </source>
</evidence>
<evidence type="ECO:0000256" key="6">
    <source>
        <dbReference type="ARBA" id="ARBA00023242"/>
    </source>
</evidence>
<keyword evidence="13" id="KW-1185">Reference proteome</keyword>
<feature type="region of interest" description="Disordered" evidence="10">
    <location>
        <begin position="1073"/>
        <end position="1210"/>
    </location>
</feature>
<dbReference type="FunFam" id="2.40.50.140:FF:000155">
    <property type="entry name" value="rRNA biogenesis protein RRP5"/>
    <property type="match status" value="1"/>
</dbReference>
<feature type="region of interest" description="Disordered" evidence="10">
    <location>
        <begin position="1"/>
        <end position="107"/>
    </location>
</feature>
<dbReference type="InterPro" id="IPR057301">
    <property type="entry name" value="Rrp5_OB_4th"/>
</dbReference>
<feature type="compositionally biased region" description="Basic and acidic residues" evidence="10">
    <location>
        <begin position="85"/>
        <end position="107"/>
    </location>
</feature>
<comment type="function">
    <text evidence="7">Involved in the biogenesis of rRNA. Required for the formation of 18S and 5.8S rRNA.</text>
</comment>
<dbReference type="CDD" id="cd05708">
    <property type="entry name" value="S1_Rrp5_repeat_sc12"/>
    <property type="match status" value="1"/>
</dbReference>
<gene>
    <name evidence="12" type="ORF">CNBG_4139</name>
</gene>
<evidence type="ECO:0000256" key="8">
    <source>
        <dbReference type="ARBA" id="ARBA00073619"/>
    </source>
</evidence>
<dbReference type="CDD" id="cd05693">
    <property type="entry name" value="S1_Rrp5_repeat_hs1_sc1"/>
    <property type="match status" value="1"/>
</dbReference>
<feature type="compositionally biased region" description="Acidic residues" evidence="10">
    <location>
        <begin position="1173"/>
        <end position="1184"/>
    </location>
</feature>
<protein>
    <recommendedName>
        <fullName evidence="8">rRNA biogenesis protein RRP5</fullName>
    </recommendedName>
    <alternativeName>
        <fullName evidence="9">Ribosomal RNA-processing protein 5</fullName>
    </alternativeName>
</protein>
<dbReference type="CDD" id="cd05696">
    <property type="entry name" value="S1_Rrp5_repeat_hs4"/>
    <property type="match status" value="1"/>
</dbReference>
<evidence type="ECO:0000256" key="3">
    <source>
        <dbReference type="ARBA" id="ARBA00022552"/>
    </source>
</evidence>
<feature type="compositionally biased region" description="Acidic residues" evidence="10">
    <location>
        <begin position="1477"/>
        <end position="1486"/>
    </location>
</feature>
<sequence length="1486" mass="163863">MAQKKGSQLSNDKATKKTQKESLSGAPRPAPAFTSTLQSDETDFPRGGGSTLTAFEFKQVREEGRREAENEAKLQVSKGEKRKRQMSDRQAKRLKKNEDAKKKEERDKDNIRVEILNYKRLVPGTHVLARVHTVLPLHLILSLPNNLLAHVPITEVSNTLTKLLTAEEAMAVEEDEESDDESTAPDLAQLFVPGQYVPAKVLTLYPTASQSFISQYPVTETTRLASRVELTLIPQKVNSEVAKKDLETGYFLVGEVRSEEDKGWIIGVGLNTEDGSSVEGFVSKDEVAKFVPAQALIPGQLFPATISSIAAGGRVVHLSLNQQDIARSQISEVSTVGSIIPGHSVNALITAVVPSGLNVKIAGFFDGTIDLAHLPLGEDDIEEKYKIGKKIRARVIYDNLAANPHSFALSALPHVLNLTSPTQEGDDTPLELAIPIGKVYQSVKVTRVLNDWGVMVRTQDGLEGFVHISHLADERIPVLSNATPQFKVGTLHRARVIGHSPMDGVLLLSFEQSVLSQLFMQVSELKVGQQLRGTIRRLTDKMLFVNVHGNVDGIVHPTHYADIRLKHPQKRFKPEASVKARVLYVEPARNRVVLTLKKTFLESDLAVPQSFEDLKVGEVTLGSVLKIVDKGVIVELFAGLKAFMPHSECSQTHIKDLSEAFYVGKPLTVRVITLDPSTSRIVVSVKQAAPTAPATAAEKLEVGEAVSGTVSQVHTEQVVVKLEGSGLTALLSLSNLSNQRHTGIEELRRSLKQGEKIDDLVVVSKNPVSGLIIVNIKKTIAAKKEKAKKEDKAPSGISANVKAIDAIEVGQIVTGTVQEQTSQGYMVQLPNNLRGRVHPCDSSDDLVLAAGRGPLRVGEEVKCYVLAVNKSKRAIDLSTRLSRVEGKEDVVDREINTVDDLKQGESVRGLVKNIAGHGVFVSLGRNVTARIMIKELFDEYVKDWESRFEINQLVSGKILSINPKSNSIEMTLRKNPSKSAKKTALLSLSDFEEGQKVVAVVRKVEAYGMFLKIEGSNVSGLCHKSEVTDNRKADVAQALKGFREGDQVKAKIVSIDTEKGKISFGIKASYFGEDFEGGEKSEEEDDDAEEENDEELSEGDQEMESGDEGSGEGEEDEDEDEDEEVRAVEEEDEEDSSDEEEIAPQNSKPAPKTALNLGAGFDWTGEVPAAAPESDDESDSDEEVTAPAKSKGKSKAVDLTATAPSSRPSSTAEYERALLASPNSSFLWIQYMSFHLQLHEIEKARKIGRQALEKISYREEEEKLNVWMALINLEIAFGTVSATEKLFEEATQYNDKRTVYMRYAEALQVAGKDEALEELFKKIVKKFSAYPESWTRFAEFYLNKGDVEAARALLPRSMKSLDRSKHVETIEKMALLEFKHGDTERGKTLFEGLIDKFPKRLDLWGVYIDQVAKVGDIQGVRGLVDRALEQKLTSKKAKFLFKKWLTIEQRIGDVAGQDKAKTKAREWVEANAKPAQDEEEESDDEE</sequence>
<dbReference type="VEuPathDB" id="FungiDB:CNBG_4139"/>
<dbReference type="FunFam" id="2.40.50.140:FF:000196">
    <property type="entry name" value="rRNA biogenesis protein RRP5"/>
    <property type="match status" value="1"/>
</dbReference>
<dbReference type="GeneID" id="88180373"/>
<keyword evidence="4" id="KW-0597">Phosphoprotein</keyword>
<evidence type="ECO:0000313" key="13">
    <source>
        <dbReference type="Proteomes" id="UP000029445"/>
    </source>
</evidence>
<dbReference type="Pfam" id="PF24685">
    <property type="entry name" value="OB_RRP5_4th"/>
    <property type="match status" value="1"/>
</dbReference>
<proteinExistence type="predicted"/>
<feature type="compositionally biased region" description="Basic and acidic residues" evidence="10">
    <location>
        <begin position="58"/>
        <end position="72"/>
    </location>
</feature>
<keyword evidence="2" id="KW-0690">Ribosome biogenesis</keyword>
<dbReference type="OMA" id="GQYLRAY"/>
<dbReference type="EMBL" id="CP025764">
    <property type="protein sequence ID" value="KGB78052.1"/>
    <property type="molecule type" value="Genomic_DNA"/>
</dbReference>
<dbReference type="SMART" id="SM00386">
    <property type="entry name" value="HAT"/>
    <property type="match status" value="7"/>
</dbReference>
<dbReference type="SUPFAM" id="SSF50249">
    <property type="entry name" value="Nucleic acid-binding proteins"/>
    <property type="match status" value="10"/>
</dbReference>
<feature type="compositionally biased region" description="Basic and acidic residues" evidence="10">
    <location>
        <begin position="1456"/>
        <end position="1468"/>
    </location>
</feature>
<feature type="domain" description="S1 motif" evidence="11">
    <location>
        <begin position="994"/>
        <end position="1067"/>
    </location>
</feature>
<feature type="domain" description="S1 motif" evidence="11">
    <location>
        <begin position="437"/>
        <end position="511"/>
    </location>
</feature>
<evidence type="ECO:0000256" key="5">
    <source>
        <dbReference type="ARBA" id="ARBA00022737"/>
    </source>
</evidence>
<evidence type="ECO:0000256" key="7">
    <source>
        <dbReference type="ARBA" id="ARBA00055575"/>
    </source>
</evidence>
<dbReference type="HOGENOM" id="CLU_000845_0_1_1"/>
<dbReference type="InterPro" id="IPR003107">
    <property type="entry name" value="HAT"/>
</dbReference>
<dbReference type="PANTHER" id="PTHR23270:SF10">
    <property type="entry name" value="PROTEIN RRP5 HOMOLOG"/>
    <property type="match status" value="1"/>
</dbReference>
<dbReference type="FunFam" id="2.40.50.140:FF:000289">
    <property type="entry name" value="Chromosome 1, whole genome shotgun sequence"/>
    <property type="match status" value="1"/>
</dbReference>
<evidence type="ECO:0000259" key="11">
    <source>
        <dbReference type="PROSITE" id="PS50126"/>
    </source>
</evidence>
<keyword evidence="5" id="KW-0677">Repeat</keyword>
<dbReference type="Pfam" id="PF00575">
    <property type="entry name" value="S1"/>
    <property type="match status" value="5"/>
</dbReference>
<reference evidence="12 13" key="1">
    <citation type="journal article" date="2011" name="MBio">
        <title>Genome variation in Cryptococcus gattii, an emerging pathogen of immunocompetent hosts.</title>
        <authorList>
            <person name="D'Souza C.A."/>
            <person name="Kronstad J.W."/>
            <person name="Taylor G."/>
            <person name="Warren R."/>
            <person name="Yuen M."/>
            <person name="Hu G."/>
            <person name="Jung W.H."/>
            <person name="Sham A."/>
            <person name="Kidd S.E."/>
            <person name="Tangen K."/>
            <person name="Lee N."/>
            <person name="Zeilmaker T."/>
            <person name="Sawkins J."/>
            <person name="McVicker G."/>
            <person name="Shah S."/>
            <person name="Gnerre S."/>
            <person name="Griggs A."/>
            <person name="Zeng Q."/>
            <person name="Bartlett K."/>
            <person name="Li W."/>
            <person name="Wang X."/>
            <person name="Heitman J."/>
            <person name="Stajich J.E."/>
            <person name="Fraser J.A."/>
            <person name="Meyer W."/>
            <person name="Carter D."/>
            <person name="Schein J."/>
            <person name="Krzywinski M."/>
            <person name="Kwon-Chung K.J."/>
            <person name="Varma A."/>
            <person name="Wang J."/>
            <person name="Brunham R."/>
            <person name="Fyfe M."/>
            <person name="Ouellette B.F."/>
            <person name="Siddiqui A."/>
            <person name="Marra M."/>
            <person name="Jones S."/>
            <person name="Holt R."/>
            <person name="Birren B.W."/>
            <person name="Galagan J.E."/>
            <person name="Cuomo C.A."/>
        </authorList>
    </citation>
    <scope>NUCLEOTIDE SEQUENCE [LARGE SCALE GENOMIC DNA]</scope>
    <source>
        <strain evidence="12 13">R265</strain>
    </source>
</reference>
<feature type="domain" description="S1 motif" evidence="11">
    <location>
        <begin position="904"/>
        <end position="973"/>
    </location>
</feature>
<evidence type="ECO:0000313" key="12">
    <source>
        <dbReference type="EMBL" id="KGB78052.1"/>
    </source>
</evidence>
<accession>A0A095CCN5</accession>
<dbReference type="InterPro" id="IPR011990">
    <property type="entry name" value="TPR-like_helical_dom_sf"/>
</dbReference>
<dbReference type="PANTHER" id="PTHR23270">
    <property type="entry name" value="PROGRAMMED CELL DEATH PROTEIN 11 PRE-RRNA PROCESSING PROTEIN RRP5"/>
    <property type="match status" value="1"/>
</dbReference>
<dbReference type="InterPro" id="IPR008847">
    <property type="entry name" value="Suf"/>
</dbReference>
<dbReference type="STRING" id="294750.A0A095CCN5"/>
<evidence type="ECO:0000256" key="1">
    <source>
        <dbReference type="ARBA" id="ARBA00004604"/>
    </source>
</evidence>
<evidence type="ECO:0000256" key="2">
    <source>
        <dbReference type="ARBA" id="ARBA00022517"/>
    </source>
</evidence>
<feature type="domain" description="S1 motif" evidence="11">
    <location>
        <begin position="703"/>
        <end position="777"/>
    </location>
</feature>
<feature type="compositionally biased region" description="Low complexity" evidence="10">
    <location>
        <begin position="1200"/>
        <end position="1210"/>
    </location>
</feature>
<feature type="domain" description="S1 motif" evidence="11">
    <location>
        <begin position="528"/>
        <end position="597"/>
    </location>
</feature>
<dbReference type="Gene3D" id="2.40.50.140">
    <property type="entry name" value="Nucleic acid-binding proteins"/>
    <property type="match status" value="9"/>
</dbReference>
<dbReference type="OrthoDB" id="412781at2759"/>
<evidence type="ECO:0000256" key="10">
    <source>
        <dbReference type="SAM" id="MobiDB-lite"/>
    </source>
</evidence>
<keyword evidence="3" id="KW-0698">rRNA processing</keyword>
<dbReference type="CDD" id="cd05697">
    <property type="entry name" value="S1_Rrp5_repeat_hs5"/>
    <property type="match status" value="1"/>
</dbReference>
<dbReference type="InterPro" id="IPR012340">
    <property type="entry name" value="NA-bd_OB-fold"/>
</dbReference>
<feature type="domain" description="S1 motif" evidence="11">
    <location>
        <begin position="810"/>
        <end position="880"/>
    </location>
</feature>
<comment type="subcellular location">
    <subcellularLocation>
        <location evidence="1">Nucleus</location>
        <location evidence="1">Nucleolus</location>
    </subcellularLocation>
</comment>
<feature type="domain" description="S1 motif" evidence="11">
    <location>
        <begin position="337"/>
        <end position="412"/>
    </location>
</feature>
<dbReference type="FunFam" id="2.40.50.140:FF:000103">
    <property type="entry name" value="protein RRP5 homolog"/>
    <property type="match status" value="2"/>
</dbReference>
<dbReference type="Proteomes" id="UP000029445">
    <property type="component" value="Chromosome 6"/>
</dbReference>
<dbReference type="KEGG" id="cdeu:CNBG_4139"/>
<dbReference type="InterPro" id="IPR003029">
    <property type="entry name" value="S1_domain"/>
</dbReference>
<reference evidence="12 13" key="2">
    <citation type="journal article" date="2018" name="Proc. Natl. Acad. Sci.">
        <title>RNAi is a critical determinant of centromere evolution in closely related fungi.</title>
        <authorList>
            <person name="Yadav V."/>
            <person name="Sun S."/>
            <person name="Billmyre R.B."/>
            <person name="Thimmappa B.C."/>
            <person name="Shea T."/>
            <person name="Lintner R."/>
            <person name="Bakkeren G."/>
            <person name="Cuomo C.A."/>
            <person name="Heitman J."/>
            <person name="Sanyal K."/>
        </authorList>
    </citation>
    <scope>NUCLEOTIDE SEQUENCE [LARGE SCALE GENOMIC DNA]</scope>
    <source>
        <strain evidence="12 13">R265</strain>
    </source>
</reference>
<dbReference type="SUPFAM" id="SSF48452">
    <property type="entry name" value="TPR-like"/>
    <property type="match status" value="2"/>
</dbReference>
<feature type="compositionally biased region" description="Polar residues" evidence="10">
    <location>
        <begin position="1"/>
        <end position="12"/>
    </location>
</feature>
<dbReference type="Gene3D" id="1.25.40.10">
    <property type="entry name" value="Tetratricopeptide repeat domain"/>
    <property type="match status" value="1"/>
</dbReference>
<dbReference type="GO" id="GO:0006364">
    <property type="term" value="P:rRNA processing"/>
    <property type="evidence" value="ECO:0007669"/>
    <property type="project" value="UniProtKB-KW"/>
</dbReference>
<dbReference type="GO" id="GO:0032040">
    <property type="term" value="C:small-subunit processome"/>
    <property type="evidence" value="ECO:0007669"/>
    <property type="project" value="TreeGrafter"/>
</dbReference>
<dbReference type="RefSeq" id="XP_062883825.1">
    <property type="nucleotide sequence ID" value="XM_063028098.1"/>
</dbReference>